<organism evidence="1">
    <name type="scientific">Caldithrix abyssi</name>
    <dbReference type="NCBI Taxonomy" id="187145"/>
    <lineage>
        <taxon>Bacteria</taxon>
        <taxon>Pseudomonadati</taxon>
        <taxon>Calditrichota</taxon>
        <taxon>Calditrichia</taxon>
        <taxon>Calditrichales</taxon>
        <taxon>Calditrichaceae</taxon>
        <taxon>Caldithrix</taxon>
    </lineage>
</organism>
<evidence type="ECO:0000313" key="1">
    <source>
        <dbReference type="EMBL" id="HHM01720.1"/>
    </source>
</evidence>
<feature type="non-terminal residue" evidence="1">
    <location>
        <position position="83"/>
    </location>
</feature>
<proteinExistence type="predicted"/>
<dbReference type="Proteomes" id="UP000885771">
    <property type="component" value="Unassembled WGS sequence"/>
</dbReference>
<dbReference type="AlphaFoldDB" id="A0A7V5VEF9"/>
<reference evidence="1" key="1">
    <citation type="journal article" date="2020" name="mSystems">
        <title>Genome- and Community-Level Interaction Insights into Carbon Utilization and Element Cycling Functions of Hydrothermarchaeota in Hydrothermal Sediment.</title>
        <authorList>
            <person name="Zhou Z."/>
            <person name="Liu Y."/>
            <person name="Xu W."/>
            <person name="Pan J."/>
            <person name="Luo Z.H."/>
            <person name="Li M."/>
        </authorList>
    </citation>
    <scope>NUCLEOTIDE SEQUENCE [LARGE SCALE GENOMIC DNA]</scope>
    <source>
        <strain evidence="1">HyVt-460</strain>
    </source>
</reference>
<sequence length="83" mass="8853">MSKAIRILFVFLFLSTSLWANGLSLNSIGPRALGMGGAVVGLANDYTTLYWNPAGLRNLDGVFIGGYFTGVMPTGTYQADFSP</sequence>
<gene>
    <name evidence="1" type="ORF">ENJ15_01810</name>
</gene>
<protein>
    <submittedName>
        <fullName evidence="1">Uncharacterized protein</fullName>
    </submittedName>
</protein>
<accession>A0A7V5VEF9</accession>
<comment type="caution">
    <text evidence="1">The sequence shown here is derived from an EMBL/GenBank/DDBJ whole genome shotgun (WGS) entry which is preliminary data.</text>
</comment>
<dbReference type="Gene3D" id="2.40.160.60">
    <property type="entry name" value="Outer membrane protein transport protein (OMPP1/FadL/TodX)"/>
    <property type="match status" value="1"/>
</dbReference>
<dbReference type="SUPFAM" id="SSF56935">
    <property type="entry name" value="Porins"/>
    <property type="match status" value="1"/>
</dbReference>
<name>A0A7V5VEF9_CALAY</name>
<dbReference type="EMBL" id="DRLI01000067">
    <property type="protein sequence ID" value="HHM01720.1"/>
    <property type="molecule type" value="Genomic_DNA"/>
</dbReference>